<dbReference type="STRING" id="1230905.A0A1G4IM79"/>
<gene>
    <name evidence="8" type="ORF">LAMI_0A01266G</name>
</gene>
<evidence type="ECO:0000313" key="9">
    <source>
        <dbReference type="Proteomes" id="UP000191024"/>
    </source>
</evidence>
<evidence type="ECO:0000256" key="4">
    <source>
        <dbReference type="ARBA" id="ARBA00022490"/>
    </source>
</evidence>
<dbReference type="SUPFAM" id="SSF158997">
    <property type="entry name" value="Trm112p-like"/>
    <property type="match status" value="1"/>
</dbReference>
<name>A0A1G4IM79_9SACH</name>
<comment type="subcellular location">
    <subcellularLocation>
        <location evidence="2">Cytoplasm</location>
    </subcellularLocation>
    <subcellularLocation>
        <location evidence="1">Nucleus</location>
    </subcellularLocation>
</comment>
<dbReference type="InterPro" id="IPR005651">
    <property type="entry name" value="Trm112-like"/>
</dbReference>
<dbReference type="GO" id="GO:0070476">
    <property type="term" value="P:rRNA (guanine-N7)-methylation"/>
    <property type="evidence" value="ECO:0007669"/>
    <property type="project" value="TreeGrafter"/>
</dbReference>
<organism evidence="8 9">
    <name type="scientific">Lachancea mirantina</name>
    <dbReference type="NCBI Taxonomy" id="1230905"/>
    <lineage>
        <taxon>Eukaryota</taxon>
        <taxon>Fungi</taxon>
        <taxon>Dikarya</taxon>
        <taxon>Ascomycota</taxon>
        <taxon>Saccharomycotina</taxon>
        <taxon>Saccharomycetes</taxon>
        <taxon>Saccharomycetales</taxon>
        <taxon>Saccharomycetaceae</taxon>
        <taxon>Lachancea</taxon>
    </lineage>
</organism>
<evidence type="ECO:0000256" key="7">
    <source>
        <dbReference type="ARBA" id="ARBA00083044"/>
    </source>
</evidence>
<dbReference type="PANTHER" id="PTHR12773">
    <property type="entry name" value="UPF0315 PROTEIN-RELATED"/>
    <property type="match status" value="1"/>
</dbReference>
<protein>
    <recommendedName>
        <fullName evidence="6">Multifunctional methyltransferase subunit trm112</fullName>
    </recommendedName>
    <alternativeName>
        <fullName evidence="7">eRF1 methyltransferase subunit trm112</fullName>
    </alternativeName>
</protein>
<sequence length="133" mass="15265">MKFLTTNFLTCSVKECDRSNNSFPLHYKGEACQLEQDEGIEFNPEFLLRVIDRVEWDAVVSVAKDLGNSTLPQQKPVFENEELSEEDMIVLRDLHVLLIQTNIVEGEMTCRNCGHIYYIKNSIPNLLLPPHLA</sequence>
<dbReference type="GO" id="GO:0046982">
    <property type="term" value="F:protein heterodimerization activity"/>
    <property type="evidence" value="ECO:0007669"/>
    <property type="project" value="InterPro"/>
</dbReference>
<proteinExistence type="inferred from homology"/>
<dbReference type="PANTHER" id="PTHR12773:SF0">
    <property type="entry name" value="MULTIFUNCTIONAL METHYLTRANSFERASE SUBUNIT TRM112-LIKE PROTEIN"/>
    <property type="match status" value="1"/>
</dbReference>
<evidence type="ECO:0000256" key="3">
    <source>
        <dbReference type="ARBA" id="ARBA00007980"/>
    </source>
</evidence>
<dbReference type="Proteomes" id="UP000191024">
    <property type="component" value="Chromosome A"/>
</dbReference>
<accession>A0A1G4IM79</accession>
<evidence type="ECO:0000256" key="2">
    <source>
        <dbReference type="ARBA" id="ARBA00004496"/>
    </source>
</evidence>
<dbReference type="InterPro" id="IPR039127">
    <property type="entry name" value="Trm112"/>
</dbReference>
<reference evidence="8 9" key="1">
    <citation type="submission" date="2016-03" db="EMBL/GenBank/DDBJ databases">
        <authorList>
            <person name="Devillers H."/>
        </authorList>
    </citation>
    <scope>NUCLEOTIDE SEQUENCE [LARGE SCALE GENOMIC DNA]</scope>
    <source>
        <strain evidence="8">CBS 11717</strain>
    </source>
</reference>
<evidence type="ECO:0000256" key="1">
    <source>
        <dbReference type="ARBA" id="ARBA00004123"/>
    </source>
</evidence>
<comment type="similarity">
    <text evidence="3">Belongs to the TRM112 family.</text>
</comment>
<dbReference type="FunFam" id="2.20.25.10:FF:000021">
    <property type="entry name" value="Multifunctional methyltransferase subunit trm112"/>
    <property type="match status" value="1"/>
</dbReference>
<evidence type="ECO:0000256" key="5">
    <source>
        <dbReference type="ARBA" id="ARBA00023242"/>
    </source>
</evidence>
<keyword evidence="9" id="KW-1185">Reference proteome</keyword>
<dbReference type="OrthoDB" id="2187549at2759"/>
<keyword evidence="4" id="KW-0963">Cytoplasm</keyword>
<dbReference type="GO" id="GO:0005634">
    <property type="term" value="C:nucleus"/>
    <property type="evidence" value="ECO:0007669"/>
    <property type="project" value="UniProtKB-SubCell"/>
</dbReference>
<dbReference type="EMBL" id="LT598462">
    <property type="protein sequence ID" value="SCU77473.1"/>
    <property type="molecule type" value="Genomic_DNA"/>
</dbReference>
<evidence type="ECO:0000313" key="8">
    <source>
        <dbReference type="EMBL" id="SCU77473.1"/>
    </source>
</evidence>
<keyword evidence="5" id="KW-0539">Nucleus</keyword>
<evidence type="ECO:0000256" key="6">
    <source>
        <dbReference type="ARBA" id="ARBA00069342"/>
    </source>
</evidence>
<dbReference type="Gene3D" id="2.20.25.10">
    <property type="match status" value="1"/>
</dbReference>
<dbReference type="AlphaFoldDB" id="A0A1G4IM79"/>
<dbReference type="Pfam" id="PF03966">
    <property type="entry name" value="Trm112p"/>
    <property type="match status" value="1"/>
</dbReference>
<dbReference type="GO" id="GO:0005737">
    <property type="term" value="C:cytoplasm"/>
    <property type="evidence" value="ECO:0007669"/>
    <property type="project" value="UniProtKB-SubCell"/>
</dbReference>
<dbReference type="GO" id="GO:0030488">
    <property type="term" value="P:tRNA methylation"/>
    <property type="evidence" value="ECO:0007669"/>
    <property type="project" value="TreeGrafter"/>
</dbReference>